<dbReference type="Gene3D" id="3.20.20.80">
    <property type="entry name" value="Glycosidases"/>
    <property type="match status" value="1"/>
</dbReference>
<sequence length="602" mass="66314">MRQNDVLPVSLARTDGGSYPRPQLVRGSWTDLSGTWGFAFDEDDLGVGLGWHREPAFDLDIVVPFPPESTASGVGVTEPRRIFWYRREVSAQEIAAAGHGDGRRLLLQFGAVDYRCSVWLNGELVGSHEGGQTPFGIDISSAVDDSRASQLLVVRVEDDPRDVTQPRGKQDWQDDPHAIYYHRTSGIWQPVWLESVPSIFVQTLHWRSDFTAATVTARIVLNDRPSTPTPISIELVSDGTPLATVTTTATEREITVALPVAAIANGQGYHDLLWSPERPHLLDAVVHAGADQVSSYLGLRSVEVDRGRFLLNGSPYYLRSVLSQGYWPQSHLAAPGADALRREVELIKELGFNAARIHQKFEDPRFLYWADRLGLVVWGEAPAAFAFGPTAVQRTISEWIAALERDYSHPSIVAWVPLNESWGVQEIRHDPQMVEFARSIAALTRAIDPTRPVVSNDGWEQVDTDIIAIHDYEWQADVIAARYADRPAIDRMLGTLGPAGRRLVLAGDVDDKPVMLTEFGGVSYDTSQQAGAWGYSTASSPDDLAERMGAIFAGVHASGVLAGFCYTQLTDTLQETNGLLTADREPKFAAARIREIVTGRRG</sequence>
<evidence type="ECO:0000313" key="2">
    <source>
        <dbReference type="EMBL" id="QBR89204.1"/>
    </source>
</evidence>
<reference evidence="2 3" key="1">
    <citation type="submission" date="2019-03" db="EMBL/GenBank/DDBJ databases">
        <authorList>
            <person name="Dong K."/>
        </authorList>
    </citation>
    <scope>NUCLEOTIDE SEQUENCE [LARGE SCALE GENOMIC DNA]</scope>
    <source>
        <strain evidence="3">dk512</strain>
    </source>
</reference>
<dbReference type="RefSeq" id="WP_135067473.1">
    <property type="nucleotide sequence ID" value="NZ_CP038266.1"/>
</dbReference>
<dbReference type="Gene3D" id="2.60.120.260">
    <property type="entry name" value="Galactose-binding domain-like"/>
    <property type="match status" value="1"/>
</dbReference>
<organism evidence="2 3">
    <name type="scientific">Microbacterium wangchenii</name>
    <dbReference type="NCBI Taxonomy" id="2541726"/>
    <lineage>
        <taxon>Bacteria</taxon>
        <taxon>Bacillati</taxon>
        <taxon>Actinomycetota</taxon>
        <taxon>Actinomycetes</taxon>
        <taxon>Micrococcales</taxon>
        <taxon>Microbacteriaceae</taxon>
        <taxon>Microbacterium</taxon>
    </lineage>
</organism>
<dbReference type="InterPro" id="IPR017853">
    <property type="entry name" value="GH"/>
</dbReference>
<dbReference type="PANTHER" id="PTHR42732:SF3">
    <property type="entry name" value="HYDROLASE"/>
    <property type="match status" value="1"/>
</dbReference>
<dbReference type="Pfam" id="PF02836">
    <property type="entry name" value="Glyco_hydro_2_C"/>
    <property type="match status" value="1"/>
</dbReference>
<name>A0ABX5SST6_9MICO</name>
<keyword evidence="2" id="KW-0378">Hydrolase</keyword>
<gene>
    <name evidence="2" type="ORF">E4K62_11230</name>
</gene>
<evidence type="ECO:0000313" key="3">
    <source>
        <dbReference type="Proteomes" id="UP000295748"/>
    </source>
</evidence>
<dbReference type="SUPFAM" id="SSF49785">
    <property type="entry name" value="Galactose-binding domain-like"/>
    <property type="match status" value="1"/>
</dbReference>
<keyword evidence="3" id="KW-1185">Reference proteome</keyword>
<dbReference type="EMBL" id="CP038266">
    <property type="protein sequence ID" value="QBR89204.1"/>
    <property type="molecule type" value="Genomic_DNA"/>
</dbReference>
<feature type="domain" description="Glycoside hydrolase family 2 catalytic" evidence="1">
    <location>
        <begin position="302"/>
        <end position="478"/>
    </location>
</feature>
<dbReference type="SUPFAM" id="SSF51445">
    <property type="entry name" value="(Trans)glycosidases"/>
    <property type="match status" value="1"/>
</dbReference>
<dbReference type="PANTHER" id="PTHR42732">
    <property type="entry name" value="BETA-GALACTOSIDASE"/>
    <property type="match status" value="1"/>
</dbReference>
<dbReference type="InterPro" id="IPR006103">
    <property type="entry name" value="Glyco_hydro_2_cat"/>
</dbReference>
<accession>A0ABX5SST6</accession>
<dbReference type="Proteomes" id="UP000295748">
    <property type="component" value="Chromosome"/>
</dbReference>
<evidence type="ECO:0000259" key="1">
    <source>
        <dbReference type="Pfam" id="PF02836"/>
    </source>
</evidence>
<proteinExistence type="predicted"/>
<dbReference type="InterPro" id="IPR051913">
    <property type="entry name" value="GH2_Domain-Containing"/>
</dbReference>
<protein>
    <submittedName>
        <fullName evidence="2">Glycoside hydrolase family 2</fullName>
    </submittedName>
</protein>
<dbReference type="GO" id="GO:0016787">
    <property type="term" value="F:hydrolase activity"/>
    <property type="evidence" value="ECO:0007669"/>
    <property type="project" value="UniProtKB-KW"/>
</dbReference>
<dbReference type="InterPro" id="IPR008979">
    <property type="entry name" value="Galactose-bd-like_sf"/>
</dbReference>